<comment type="caution">
    <text evidence="2">The sequence shown here is derived from an EMBL/GenBank/DDBJ whole genome shotgun (WGS) entry which is preliminary data.</text>
</comment>
<organism evidence="2 3">
    <name type="scientific">Aphis glycines</name>
    <name type="common">Soybean aphid</name>
    <dbReference type="NCBI Taxonomy" id="307491"/>
    <lineage>
        <taxon>Eukaryota</taxon>
        <taxon>Metazoa</taxon>
        <taxon>Ecdysozoa</taxon>
        <taxon>Arthropoda</taxon>
        <taxon>Hexapoda</taxon>
        <taxon>Insecta</taxon>
        <taxon>Pterygota</taxon>
        <taxon>Neoptera</taxon>
        <taxon>Paraneoptera</taxon>
        <taxon>Hemiptera</taxon>
        <taxon>Sternorrhyncha</taxon>
        <taxon>Aphidomorpha</taxon>
        <taxon>Aphidoidea</taxon>
        <taxon>Aphididae</taxon>
        <taxon>Aphidini</taxon>
        <taxon>Aphis</taxon>
        <taxon>Aphis</taxon>
    </lineage>
</organism>
<feature type="compositionally biased region" description="Polar residues" evidence="1">
    <location>
        <begin position="170"/>
        <end position="180"/>
    </location>
</feature>
<evidence type="ECO:0000256" key="1">
    <source>
        <dbReference type="SAM" id="MobiDB-lite"/>
    </source>
</evidence>
<name>A0A6G0TLH5_APHGL</name>
<reference evidence="2 3" key="1">
    <citation type="submission" date="2019-08" db="EMBL/GenBank/DDBJ databases">
        <title>The genome of the soybean aphid Biotype 1, its phylome, world population structure and adaptation to the North American continent.</title>
        <authorList>
            <person name="Giordano R."/>
            <person name="Donthu R.K."/>
            <person name="Hernandez A.G."/>
            <person name="Wright C.L."/>
            <person name="Zimin A.V."/>
        </authorList>
    </citation>
    <scope>NUCLEOTIDE SEQUENCE [LARGE SCALE GENOMIC DNA]</scope>
    <source>
        <tissue evidence="2">Whole aphids</tissue>
    </source>
</reference>
<feature type="region of interest" description="Disordered" evidence="1">
    <location>
        <begin position="300"/>
        <end position="320"/>
    </location>
</feature>
<feature type="compositionally biased region" description="Polar residues" evidence="1">
    <location>
        <begin position="311"/>
        <end position="320"/>
    </location>
</feature>
<feature type="region of interest" description="Disordered" evidence="1">
    <location>
        <begin position="133"/>
        <end position="202"/>
    </location>
</feature>
<sequence>MNRGPTVAQSLSVDRYAGNCLIKPSSSSSSYYCGGGGGLHNAQLEPPRCRYDTVAGVSAAAYHHGAPTPYQHYQQLQDWYGRAAYWHHHHQHQNPVVGTVGVSGVGGGGGGPLAEKANFAAHKHGAPLIQAAKYNRTGSGGGGPGKKYAKKATAEQPNCNGGKKNDGGSDESSGATSENSLPRIIKPRKRRKKERKPVPAVAVQPLAVATTAVSAAPERAAAERPPSPPSSVSSSSTSSSPPPPSVSELGVRDAAPFDTIRLSADIKAVSLEDVSTCQCACCDPVGNVWDVGRRCFSPSLTRPEPARRSWSGESTSPPFQSSSQYFKIAAAAAAEYAKTETAAPVARSRTHSLEVSSEIVTSHNGHRDIEIKFFTMPIGHHR</sequence>
<feature type="compositionally biased region" description="Low complexity" evidence="1">
    <location>
        <begin position="230"/>
        <end position="239"/>
    </location>
</feature>
<evidence type="ECO:0000313" key="2">
    <source>
        <dbReference type="EMBL" id="KAE9534426.1"/>
    </source>
</evidence>
<dbReference type="Proteomes" id="UP000475862">
    <property type="component" value="Unassembled WGS sequence"/>
</dbReference>
<keyword evidence="3" id="KW-1185">Reference proteome</keyword>
<feature type="region of interest" description="Disordered" evidence="1">
    <location>
        <begin position="214"/>
        <end position="251"/>
    </location>
</feature>
<dbReference type="EMBL" id="VYZN01000028">
    <property type="protein sequence ID" value="KAE9534426.1"/>
    <property type="molecule type" value="Genomic_DNA"/>
</dbReference>
<gene>
    <name evidence="2" type="ORF">AGLY_008516</name>
</gene>
<dbReference type="OrthoDB" id="6619754at2759"/>
<dbReference type="AlphaFoldDB" id="A0A6G0TLH5"/>
<protein>
    <submittedName>
        <fullName evidence="2">Uncharacterized protein</fullName>
    </submittedName>
</protein>
<accession>A0A6G0TLH5</accession>
<feature type="compositionally biased region" description="Basic residues" evidence="1">
    <location>
        <begin position="185"/>
        <end position="195"/>
    </location>
</feature>
<proteinExistence type="predicted"/>
<evidence type="ECO:0000313" key="3">
    <source>
        <dbReference type="Proteomes" id="UP000475862"/>
    </source>
</evidence>